<sequence>MQSVEQMDLVSSNYYQKMDAFARDFRSASMEPFDRRNRKKRLRRKKGKFSLQMIADIDHKYGSSIEEFKMQSVERMDLVSSNYCQKMEAFARDLRSALDAPFDRRNRKKRLGRKKGKFSLQMKSTELPEGYNVAKHILKNNPIQKRKEMFTKKKLEKKLKCIGSDSDKLLPFKKNVCRFFTPFSTVDKYSTLSGSDAKKEREIPPFYKASPSSGNGSSVTTEQFPDQKLLKRSTENGRTFKVAEYIHSVQTDNYKISRGRLFVREPRAVQATLKI</sequence>
<organism evidence="2 3">
    <name type="scientific">Caerostris darwini</name>
    <dbReference type="NCBI Taxonomy" id="1538125"/>
    <lineage>
        <taxon>Eukaryota</taxon>
        <taxon>Metazoa</taxon>
        <taxon>Ecdysozoa</taxon>
        <taxon>Arthropoda</taxon>
        <taxon>Chelicerata</taxon>
        <taxon>Arachnida</taxon>
        <taxon>Araneae</taxon>
        <taxon>Araneomorphae</taxon>
        <taxon>Entelegynae</taxon>
        <taxon>Araneoidea</taxon>
        <taxon>Araneidae</taxon>
        <taxon>Caerostris</taxon>
    </lineage>
</organism>
<name>A0AAV4VKY5_9ARAC</name>
<dbReference type="EMBL" id="BPLQ01013137">
    <property type="protein sequence ID" value="GIY70188.1"/>
    <property type="molecule type" value="Genomic_DNA"/>
</dbReference>
<dbReference type="AlphaFoldDB" id="A0AAV4VKY5"/>
<keyword evidence="3" id="KW-1185">Reference proteome</keyword>
<evidence type="ECO:0000313" key="3">
    <source>
        <dbReference type="Proteomes" id="UP001054837"/>
    </source>
</evidence>
<feature type="compositionally biased region" description="Polar residues" evidence="1">
    <location>
        <begin position="210"/>
        <end position="224"/>
    </location>
</feature>
<evidence type="ECO:0000256" key="1">
    <source>
        <dbReference type="SAM" id="MobiDB-lite"/>
    </source>
</evidence>
<dbReference type="Proteomes" id="UP001054837">
    <property type="component" value="Unassembled WGS sequence"/>
</dbReference>
<accession>A0AAV4VKY5</accession>
<gene>
    <name evidence="2" type="ORF">CDAR_167941</name>
</gene>
<evidence type="ECO:0000313" key="2">
    <source>
        <dbReference type="EMBL" id="GIY70188.1"/>
    </source>
</evidence>
<reference evidence="2 3" key="1">
    <citation type="submission" date="2021-06" db="EMBL/GenBank/DDBJ databases">
        <title>Caerostris darwini draft genome.</title>
        <authorList>
            <person name="Kono N."/>
            <person name="Arakawa K."/>
        </authorList>
    </citation>
    <scope>NUCLEOTIDE SEQUENCE [LARGE SCALE GENOMIC DNA]</scope>
</reference>
<comment type="caution">
    <text evidence="2">The sequence shown here is derived from an EMBL/GenBank/DDBJ whole genome shotgun (WGS) entry which is preliminary data.</text>
</comment>
<protein>
    <submittedName>
        <fullName evidence="2">Uncharacterized protein</fullName>
    </submittedName>
</protein>
<proteinExistence type="predicted"/>
<feature type="region of interest" description="Disordered" evidence="1">
    <location>
        <begin position="202"/>
        <end position="225"/>
    </location>
</feature>